<keyword evidence="2" id="KW-1185">Reference proteome</keyword>
<accession>A0ABR1ERL7</accession>
<organism evidence="1 2">
    <name type="scientific">Necator americanus</name>
    <name type="common">Human hookworm</name>
    <dbReference type="NCBI Taxonomy" id="51031"/>
    <lineage>
        <taxon>Eukaryota</taxon>
        <taxon>Metazoa</taxon>
        <taxon>Ecdysozoa</taxon>
        <taxon>Nematoda</taxon>
        <taxon>Chromadorea</taxon>
        <taxon>Rhabditida</taxon>
        <taxon>Rhabditina</taxon>
        <taxon>Rhabditomorpha</taxon>
        <taxon>Strongyloidea</taxon>
        <taxon>Ancylostomatidae</taxon>
        <taxon>Bunostominae</taxon>
        <taxon>Necator</taxon>
    </lineage>
</organism>
<dbReference type="EMBL" id="JAVFWL010000006">
    <property type="protein sequence ID" value="KAK6765284.1"/>
    <property type="molecule type" value="Genomic_DNA"/>
</dbReference>
<comment type="caution">
    <text evidence="1">The sequence shown here is derived from an EMBL/GenBank/DDBJ whole genome shotgun (WGS) entry which is preliminary data.</text>
</comment>
<name>A0ABR1ERL7_NECAM</name>
<evidence type="ECO:0000313" key="2">
    <source>
        <dbReference type="Proteomes" id="UP001303046"/>
    </source>
</evidence>
<reference evidence="1 2" key="1">
    <citation type="submission" date="2023-08" db="EMBL/GenBank/DDBJ databases">
        <title>A Necator americanus chromosomal reference genome.</title>
        <authorList>
            <person name="Ilik V."/>
            <person name="Petrzelkova K.J."/>
            <person name="Pardy F."/>
            <person name="Fuh T."/>
            <person name="Niatou-Singa F.S."/>
            <person name="Gouil Q."/>
            <person name="Baker L."/>
            <person name="Ritchie M.E."/>
            <person name="Jex A.R."/>
            <person name="Gazzola D."/>
            <person name="Li H."/>
            <person name="Toshio Fujiwara R."/>
            <person name="Zhan B."/>
            <person name="Aroian R.V."/>
            <person name="Pafco B."/>
            <person name="Schwarz E.M."/>
        </authorList>
    </citation>
    <scope>NUCLEOTIDE SEQUENCE [LARGE SCALE GENOMIC DNA]</scope>
    <source>
        <strain evidence="1 2">Aroian</strain>
        <tissue evidence="1">Whole animal</tissue>
    </source>
</reference>
<gene>
    <name evidence="1" type="primary">Necator_chrX.g25446</name>
    <name evidence="1" type="ORF">RB195_025280</name>
</gene>
<dbReference type="Proteomes" id="UP001303046">
    <property type="component" value="Unassembled WGS sequence"/>
</dbReference>
<evidence type="ECO:0000313" key="1">
    <source>
        <dbReference type="EMBL" id="KAK6765284.1"/>
    </source>
</evidence>
<protein>
    <recommendedName>
        <fullName evidence="3">Sulfotransferase domain-containing protein</fullName>
    </recommendedName>
</protein>
<sequence>MCGSETWAAPSTVMERFDCTEGKLLRRLLGHFWPAMVCHNQDPYAENDVVYRRMTGERHQHLAPPSKVAKVNRLRFVHILRKPVDRLVQRVRRGVCRNQAGRVHLAGSGSSGLRW</sequence>
<evidence type="ECO:0008006" key="3">
    <source>
        <dbReference type="Google" id="ProtNLM"/>
    </source>
</evidence>
<proteinExistence type="predicted"/>